<dbReference type="Proteomes" id="UP000650467">
    <property type="component" value="Unassembled WGS sequence"/>
</dbReference>
<name>A0A835SKH2_CHLIN</name>
<evidence type="ECO:0000313" key="1">
    <source>
        <dbReference type="EMBL" id="KAG2428679.1"/>
    </source>
</evidence>
<protein>
    <submittedName>
        <fullName evidence="1">Uncharacterized protein</fullName>
    </submittedName>
</protein>
<proteinExistence type="predicted"/>
<dbReference type="OrthoDB" id="559197at2759"/>
<dbReference type="AlphaFoldDB" id="A0A835SKH2"/>
<gene>
    <name evidence="1" type="ORF">HXX76_011384</name>
</gene>
<accession>A0A835SKH2</accession>
<organism evidence="1 2">
    <name type="scientific">Chlamydomonas incerta</name>
    <dbReference type="NCBI Taxonomy" id="51695"/>
    <lineage>
        <taxon>Eukaryota</taxon>
        <taxon>Viridiplantae</taxon>
        <taxon>Chlorophyta</taxon>
        <taxon>core chlorophytes</taxon>
        <taxon>Chlorophyceae</taxon>
        <taxon>CS clade</taxon>
        <taxon>Chlamydomonadales</taxon>
        <taxon>Chlamydomonadaceae</taxon>
        <taxon>Chlamydomonas</taxon>
    </lineage>
</organism>
<sequence length="271" mass="28693">MAGCAGADVARNVTVLSLEGALDLPTLTTVSFVLAGTLRHVHTLKLNITSGGAGGFHNLYALHTALRGAFPALQELCLPAMACLRGLEAFAGSALHTVRVMAGRPACLHLSHVRSLLQLSQLRHLDLDWEGWDAMWGVDVDDDDDAEAWDALNAADDDAEADDDEGSLTGRDEDLALGDATLMAALPGLNEEAVQELWALRRLLASAPPALESLGLHVIFHDIDFVGGRVTRAMTSDSMVYLQNSLGFAAAALLPQLEATGQRLPLLEVGG</sequence>
<reference evidence="1" key="1">
    <citation type="journal article" date="2020" name="bioRxiv">
        <title>Comparative genomics of Chlamydomonas.</title>
        <authorList>
            <person name="Craig R.J."/>
            <person name="Hasan A.R."/>
            <person name="Ness R.W."/>
            <person name="Keightley P.D."/>
        </authorList>
    </citation>
    <scope>NUCLEOTIDE SEQUENCE</scope>
    <source>
        <strain evidence="1">SAG 7.73</strain>
    </source>
</reference>
<dbReference type="EMBL" id="JAEHOC010000033">
    <property type="protein sequence ID" value="KAG2428679.1"/>
    <property type="molecule type" value="Genomic_DNA"/>
</dbReference>
<evidence type="ECO:0000313" key="2">
    <source>
        <dbReference type="Proteomes" id="UP000650467"/>
    </source>
</evidence>
<comment type="caution">
    <text evidence="1">The sequence shown here is derived from an EMBL/GenBank/DDBJ whole genome shotgun (WGS) entry which is preliminary data.</text>
</comment>
<keyword evidence="2" id="KW-1185">Reference proteome</keyword>